<dbReference type="EMBL" id="JACGCM010001272">
    <property type="protein sequence ID" value="KAF6157690.1"/>
    <property type="molecule type" value="Genomic_DNA"/>
</dbReference>
<keyword evidence="2" id="KW-1185">Reference proteome</keyword>
<protein>
    <submittedName>
        <fullName evidence="1">Uncharacterized protein</fullName>
    </submittedName>
</protein>
<name>A0A7J7MSE2_9MAGN</name>
<dbReference type="Proteomes" id="UP000541444">
    <property type="component" value="Unassembled WGS sequence"/>
</dbReference>
<evidence type="ECO:0000313" key="2">
    <source>
        <dbReference type="Proteomes" id="UP000541444"/>
    </source>
</evidence>
<sequence>MSCSNEREYMGGHNCRTWNDNIIWVKGECLQRDDKDLLNLRFRSVKQSLKSIVERKKSLLDEVAEQETALELVLGEHGMSRKKRVESKSKKVAKA</sequence>
<comment type="caution">
    <text evidence="1">The sequence shown here is derived from an EMBL/GenBank/DDBJ whole genome shotgun (WGS) entry which is preliminary data.</text>
</comment>
<proteinExistence type="predicted"/>
<dbReference type="AlphaFoldDB" id="A0A7J7MSE2"/>
<evidence type="ECO:0000313" key="1">
    <source>
        <dbReference type="EMBL" id="KAF6157690.1"/>
    </source>
</evidence>
<reference evidence="1 2" key="1">
    <citation type="journal article" date="2020" name="IScience">
        <title>Genome Sequencing of the Endangered Kingdonia uniflora (Circaeasteraceae, Ranunculales) Reveals Potential Mechanisms of Evolutionary Specialization.</title>
        <authorList>
            <person name="Sun Y."/>
            <person name="Deng T."/>
            <person name="Zhang A."/>
            <person name="Moore M.J."/>
            <person name="Landis J.B."/>
            <person name="Lin N."/>
            <person name="Zhang H."/>
            <person name="Zhang X."/>
            <person name="Huang J."/>
            <person name="Zhang X."/>
            <person name="Sun H."/>
            <person name="Wang H."/>
        </authorList>
    </citation>
    <scope>NUCLEOTIDE SEQUENCE [LARGE SCALE GENOMIC DNA]</scope>
    <source>
        <strain evidence="1">TB1705</strain>
        <tissue evidence="1">Leaf</tissue>
    </source>
</reference>
<accession>A0A7J7MSE2</accession>
<organism evidence="1 2">
    <name type="scientific">Kingdonia uniflora</name>
    <dbReference type="NCBI Taxonomy" id="39325"/>
    <lineage>
        <taxon>Eukaryota</taxon>
        <taxon>Viridiplantae</taxon>
        <taxon>Streptophyta</taxon>
        <taxon>Embryophyta</taxon>
        <taxon>Tracheophyta</taxon>
        <taxon>Spermatophyta</taxon>
        <taxon>Magnoliopsida</taxon>
        <taxon>Ranunculales</taxon>
        <taxon>Circaeasteraceae</taxon>
        <taxon>Kingdonia</taxon>
    </lineage>
</organism>
<gene>
    <name evidence="1" type="ORF">GIB67_037263</name>
</gene>